<feature type="transmembrane region" description="Helical" evidence="1">
    <location>
        <begin position="82"/>
        <end position="103"/>
    </location>
</feature>
<organism evidence="2 3">
    <name type="scientific">Liquorilactobacillus mali KCTC 3596 = DSM 20444</name>
    <dbReference type="NCBI Taxonomy" id="1046596"/>
    <lineage>
        <taxon>Bacteria</taxon>
        <taxon>Bacillati</taxon>
        <taxon>Bacillota</taxon>
        <taxon>Bacilli</taxon>
        <taxon>Lactobacillales</taxon>
        <taxon>Lactobacillaceae</taxon>
        <taxon>Liquorilactobacillus</taxon>
    </lineage>
</organism>
<keyword evidence="1" id="KW-1133">Transmembrane helix</keyword>
<feature type="transmembrane region" description="Helical" evidence="1">
    <location>
        <begin position="55"/>
        <end position="75"/>
    </location>
</feature>
<dbReference type="AlphaFoldDB" id="A0A0R2E0W4"/>
<feature type="transmembrane region" description="Helical" evidence="1">
    <location>
        <begin position="109"/>
        <end position="130"/>
    </location>
</feature>
<protein>
    <submittedName>
        <fullName evidence="2">Uncharacterized protein</fullName>
    </submittedName>
</protein>
<keyword evidence="3" id="KW-1185">Reference proteome</keyword>
<gene>
    <name evidence="2" type="ORF">FD00_GL000601</name>
</gene>
<comment type="caution">
    <text evidence="2">The sequence shown here is derived from an EMBL/GenBank/DDBJ whole genome shotgun (WGS) entry which is preliminary data.</text>
</comment>
<evidence type="ECO:0000256" key="1">
    <source>
        <dbReference type="SAM" id="Phobius"/>
    </source>
</evidence>
<keyword evidence="1" id="KW-0472">Membrane</keyword>
<dbReference type="PATRIC" id="fig|1046596.6.peg.650"/>
<feature type="transmembrane region" description="Helical" evidence="1">
    <location>
        <begin position="249"/>
        <end position="275"/>
    </location>
</feature>
<name>A0A0R2E0W4_9LACO</name>
<dbReference type="Proteomes" id="UP000050898">
    <property type="component" value="Unassembled WGS sequence"/>
</dbReference>
<accession>A0A0R2E0W4</accession>
<reference evidence="2 3" key="1">
    <citation type="journal article" date="2015" name="Genome Announc.">
        <title>Expanding the biotechnology potential of lactobacilli through comparative genomics of 213 strains and associated genera.</title>
        <authorList>
            <person name="Sun Z."/>
            <person name="Harris H.M."/>
            <person name="McCann A."/>
            <person name="Guo C."/>
            <person name="Argimon S."/>
            <person name="Zhang W."/>
            <person name="Yang X."/>
            <person name="Jeffery I.B."/>
            <person name="Cooney J.C."/>
            <person name="Kagawa T.F."/>
            <person name="Liu W."/>
            <person name="Song Y."/>
            <person name="Salvetti E."/>
            <person name="Wrobel A."/>
            <person name="Rasinkangas P."/>
            <person name="Parkhill J."/>
            <person name="Rea M.C."/>
            <person name="O'Sullivan O."/>
            <person name="Ritari J."/>
            <person name="Douillard F.P."/>
            <person name="Paul Ross R."/>
            <person name="Yang R."/>
            <person name="Briner A.E."/>
            <person name="Felis G.E."/>
            <person name="de Vos W.M."/>
            <person name="Barrangou R."/>
            <person name="Klaenhammer T.R."/>
            <person name="Caufield P.W."/>
            <person name="Cui Y."/>
            <person name="Zhang H."/>
            <person name="O'Toole P.W."/>
        </authorList>
    </citation>
    <scope>NUCLEOTIDE SEQUENCE [LARGE SCALE GENOMIC DNA]</scope>
    <source>
        <strain evidence="2 3">DSM 20444</strain>
    </source>
</reference>
<feature type="transmembrane region" description="Helical" evidence="1">
    <location>
        <begin position="281"/>
        <end position="309"/>
    </location>
</feature>
<feature type="transmembrane region" description="Helical" evidence="1">
    <location>
        <begin position="192"/>
        <end position="210"/>
    </location>
</feature>
<evidence type="ECO:0000313" key="3">
    <source>
        <dbReference type="Proteomes" id="UP000050898"/>
    </source>
</evidence>
<evidence type="ECO:0000313" key="2">
    <source>
        <dbReference type="EMBL" id="KRN09865.1"/>
    </source>
</evidence>
<sequence length="339" mass="39538">MNIYFLYAFDTKLVLPSTYGTIIIYEMRLHVVIKNFSNSLKSYFGENKTIFKKNWLLAGILYVLLIFVAGVLFLLDYELFAVGVSSISTSVTLLLYGQSYLIFINLLEIIGSIILFFIIALLCFFIRVIIQYAIQDTLKNELAKVSFSSVFKKFKQLNKNQVLRLFCYLALFIFLWLLPLLVIHMFTSKIEIVTYILQFLFFVVVLWKGIDYSQAIFLYRENQPQFLGQSQRYALKASKRFIKNLRFKYLLLLIGLSIPVAVWIAIWSVVTYFGFYIWEPIMIYGGPIVGIIGGCLYLPFVQFTLAYFYEKNNSSDLLEKSFRDCFKQVEKLTGEAYKN</sequence>
<proteinExistence type="predicted"/>
<feature type="transmembrane region" description="Helical" evidence="1">
    <location>
        <begin position="162"/>
        <end position="186"/>
    </location>
</feature>
<dbReference type="EMBL" id="AYYH01000017">
    <property type="protein sequence ID" value="KRN09865.1"/>
    <property type="molecule type" value="Genomic_DNA"/>
</dbReference>
<keyword evidence="1" id="KW-0812">Transmembrane</keyword>